<dbReference type="InterPro" id="IPR050093">
    <property type="entry name" value="ABC_SmlMolc_Importer"/>
</dbReference>
<evidence type="ECO:0000259" key="2">
    <source>
        <dbReference type="Pfam" id="PF00005"/>
    </source>
</evidence>
<sequence length="59" mass="6444">MTKVINNQIILKDINLKIKTNEFVTILGPSGCGKTTILKIIGGFDTCSSGDIFLKIKVF</sequence>
<dbReference type="AlphaFoldDB" id="A0A7S7FZT3"/>
<dbReference type="GO" id="GO:0005524">
    <property type="term" value="F:ATP binding"/>
    <property type="evidence" value="ECO:0007669"/>
    <property type="project" value="UniProtKB-KW"/>
</dbReference>
<dbReference type="SUPFAM" id="SSF52540">
    <property type="entry name" value="P-loop containing nucleoside triphosphate hydrolases"/>
    <property type="match status" value="1"/>
</dbReference>
<proteinExistence type="predicted"/>
<feature type="domain" description="ABC transporter" evidence="2">
    <location>
        <begin position="11"/>
        <end position="54"/>
    </location>
</feature>
<keyword evidence="1" id="KW-0813">Transport</keyword>
<dbReference type="PANTHER" id="PTHR42781">
    <property type="entry name" value="SPERMIDINE/PUTRESCINE IMPORT ATP-BINDING PROTEIN POTA"/>
    <property type="match status" value="1"/>
</dbReference>
<dbReference type="InterPro" id="IPR003439">
    <property type="entry name" value="ABC_transporter-like_ATP-bd"/>
</dbReference>
<keyword evidence="3" id="KW-0067">ATP-binding</keyword>
<dbReference type="EMBL" id="CP060385">
    <property type="protein sequence ID" value="QOX89542.1"/>
    <property type="molecule type" value="Genomic_DNA"/>
</dbReference>
<dbReference type="GO" id="GO:0016887">
    <property type="term" value="F:ATP hydrolysis activity"/>
    <property type="evidence" value="ECO:0007669"/>
    <property type="project" value="InterPro"/>
</dbReference>
<dbReference type="Gene3D" id="3.40.50.300">
    <property type="entry name" value="P-loop containing nucleotide triphosphate hydrolases"/>
    <property type="match status" value="1"/>
</dbReference>
<evidence type="ECO:0000313" key="3">
    <source>
        <dbReference type="EMBL" id="QOX89542.1"/>
    </source>
</evidence>
<dbReference type="PANTHER" id="PTHR42781:SF4">
    <property type="entry name" value="SPERMIDINE_PUTRESCINE IMPORT ATP-BINDING PROTEIN POTA"/>
    <property type="match status" value="1"/>
</dbReference>
<reference evidence="3" key="1">
    <citation type="submission" date="2020-08" db="EMBL/GenBank/DDBJ databases">
        <title>Phytoplasma sp. strain PR08 associated with Phyllody Disease of Parthenium hysterophorus.</title>
        <authorList>
            <person name="Kirdat K."/>
            <person name="Tiwarekar B."/>
            <person name="Yadav A."/>
        </authorList>
    </citation>
    <scope>NUCLEOTIDE SEQUENCE [LARGE SCALE GENOMIC DNA]</scope>
    <source>
        <strain evidence="3">PR08</strain>
    </source>
</reference>
<organism evidence="3">
    <name type="scientific">Candidatus Phytoplasma australasiaticum subsp. australasiaticum</name>
    <dbReference type="NCBI Taxonomy" id="2832407"/>
    <lineage>
        <taxon>Bacteria</taxon>
        <taxon>Bacillati</taxon>
        <taxon>Mycoplasmatota</taxon>
        <taxon>Mollicutes</taxon>
        <taxon>Acholeplasmatales</taxon>
        <taxon>Acholeplasmataceae</taxon>
        <taxon>Candidatus Phytoplasma</taxon>
        <taxon>16SrII (Peanut WB group)</taxon>
        <taxon>Candidatus Phytoplasma australasiaticum</taxon>
    </lineage>
</organism>
<dbReference type="Pfam" id="PF00005">
    <property type="entry name" value="ABC_tran"/>
    <property type="match status" value="1"/>
</dbReference>
<keyword evidence="3" id="KW-0547">Nucleotide-binding</keyword>
<gene>
    <name evidence="3" type="ORF">H7685_00070</name>
</gene>
<accession>A0A7S7FZT3</accession>
<name>A0A7S7FZT3_9MOLU</name>
<protein>
    <submittedName>
        <fullName evidence="3">ATP-binding cassette domain-containing protein</fullName>
    </submittedName>
</protein>
<dbReference type="InterPro" id="IPR027417">
    <property type="entry name" value="P-loop_NTPase"/>
</dbReference>
<evidence type="ECO:0000256" key="1">
    <source>
        <dbReference type="ARBA" id="ARBA00022448"/>
    </source>
</evidence>